<dbReference type="GO" id="GO:0008270">
    <property type="term" value="F:zinc ion binding"/>
    <property type="evidence" value="ECO:0007669"/>
    <property type="project" value="UniProtKB-KW"/>
</dbReference>
<evidence type="ECO:0000256" key="5">
    <source>
        <dbReference type="ARBA" id="ARBA00022692"/>
    </source>
</evidence>
<evidence type="ECO:0000256" key="11">
    <source>
        <dbReference type="ARBA" id="ARBA00023136"/>
    </source>
</evidence>
<sequence length="156" mass="17910">MLRRRPGERQEKPENKEAEEEEALTEEPDSRSGAESPLKMRADRRVRCRVRRPPPPPPNEDPPSSAPSPKTIATERRVTFRRRNVMSLSDADGVCLICYNDLSKGTGGTTELQCSHSFHKECIQEWLWRKQFCPTCHLQVSIPQPVFWSSTRVKVP</sequence>
<proteinExistence type="predicted"/>
<dbReference type="SMART" id="SM00184">
    <property type="entry name" value="RING"/>
    <property type="match status" value="1"/>
</dbReference>
<protein>
    <recommendedName>
        <fullName evidence="3">RING-type E3 ubiquitin transferase</fullName>
        <ecNumber evidence="3">2.3.2.27</ecNumber>
    </recommendedName>
</protein>
<keyword evidence="8" id="KW-0833">Ubl conjugation pathway</keyword>
<dbReference type="EC" id="2.3.2.27" evidence="3"/>
<feature type="compositionally biased region" description="Pro residues" evidence="13">
    <location>
        <begin position="53"/>
        <end position="66"/>
    </location>
</feature>
<accession>H3BVS1</accession>
<dbReference type="InParanoid" id="H3BVS1"/>
<dbReference type="Proteomes" id="UP000007303">
    <property type="component" value="Unassembled WGS sequence"/>
</dbReference>
<keyword evidence="6" id="KW-0479">Metal-binding</keyword>
<comment type="catalytic activity">
    <reaction evidence="1">
        <text>S-ubiquitinyl-[E2 ubiquitin-conjugating enzyme]-L-cysteine + [acceptor protein]-L-lysine = [E2 ubiquitin-conjugating enzyme]-L-cysteine + N(6)-ubiquitinyl-[acceptor protein]-L-lysine.</text>
        <dbReference type="EC" id="2.3.2.27"/>
    </reaction>
</comment>
<dbReference type="STRING" id="99883.ENSTNIP00000000083"/>
<organism evidence="15 16">
    <name type="scientific">Tetraodon nigroviridis</name>
    <name type="common">Spotted green pufferfish</name>
    <name type="synonym">Chelonodon nigroviridis</name>
    <dbReference type="NCBI Taxonomy" id="99883"/>
    <lineage>
        <taxon>Eukaryota</taxon>
        <taxon>Metazoa</taxon>
        <taxon>Chordata</taxon>
        <taxon>Craniata</taxon>
        <taxon>Vertebrata</taxon>
        <taxon>Euteleostomi</taxon>
        <taxon>Actinopterygii</taxon>
        <taxon>Neopterygii</taxon>
        <taxon>Teleostei</taxon>
        <taxon>Neoteleostei</taxon>
        <taxon>Acanthomorphata</taxon>
        <taxon>Eupercaria</taxon>
        <taxon>Tetraodontiformes</taxon>
        <taxon>Tetradontoidea</taxon>
        <taxon>Tetraodontidae</taxon>
        <taxon>Tetraodon</taxon>
    </lineage>
</organism>
<dbReference type="Ensembl" id="ENSTNIT00000000758.1">
    <property type="protein sequence ID" value="ENSTNIP00000000083.1"/>
    <property type="gene ID" value="ENSTNIG00000001541.1"/>
</dbReference>
<evidence type="ECO:0000313" key="16">
    <source>
        <dbReference type="Proteomes" id="UP000007303"/>
    </source>
</evidence>
<reference evidence="15" key="2">
    <citation type="submission" date="2025-08" db="UniProtKB">
        <authorList>
            <consortium name="Ensembl"/>
        </authorList>
    </citation>
    <scope>IDENTIFICATION</scope>
</reference>
<evidence type="ECO:0000256" key="2">
    <source>
        <dbReference type="ARBA" id="ARBA00004141"/>
    </source>
</evidence>
<dbReference type="InterPro" id="IPR013083">
    <property type="entry name" value="Znf_RING/FYVE/PHD"/>
</dbReference>
<reference evidence="15" key="3">
    <citation type="submission" date="2025-09" db="UniProtKB">
        <authorList>
            <consortium name="Ensembl"/>
        </authorList>
    </citation>
    <scope>IDENTIFICATION</scope>
</reference>
<reference evidence="16" key="1">
    <citation type="journal article" date="2004" name="Nature">
        <title>Genome duplication in the teleost fish Tetraodon nigroviridis reveals the early vertebrate proto-karyotype.</title>
        <authorList>
            <person name="Jaillon O."/>
            <person name="Aury J.-M."/>
            <person name="Brunet F."/>
            <person name="Petit J.-L."/>
            <person name="Stange-Thomann N."/>
            <person name="Mauceli E."/>
            <person name="Bouneau L."/>
            <person name="Fischer C."/>
            <person name="Ozouf-Costaz C."/>
            <person name="Bernot A."/>
            <person name="Nicaud S."/>
            <person name="Jaffe D."/>
            <person name="Fisher S."/>
            <person name="Lutfalla G."/>
            <person name="Dossat C."/>
            <person name="Segurens B."/>
            <person name="Dasilva C."/>
            <person name="Salanoubat M."/>
            <person name="Levy M."/>
            <person name="Boudet N."/>
            <person name="Castellano S."/>
            <person name="Anthouard V."/>
            <person name="Jubin C."/>
            <person name="Castelli V."/>
            <person name="Katinka M."/>
            <person name="Vacherie B."/>
            <person name="Biemont C."/>
            <person name="Skalli Z."/>
            <person name="Cattolico L."/>
            <person name="Poulain J."/>
            <person name="De Berardinis V."/>
            <person name="Cruaud C."/>
            <person name="Duprat S."/>
            <person name="Brottier P."/>
            <person name="Coutanceau J.-P."/>
            <person name="Gouzy J."/>
            <person name="Parra G."/>
            <person name="Lardier G."/>
            <person name="Chapple C."/>
            <person name="McKernan K.J."/>
            <person name="McEwan P."/>
            <person name="Bosak S."/>
            <person name="Kellis M."/>
            <person name="Volff J.-N."/>
            <person name="Guigo R."/>
            <person name="Zody M.C."/>
            <person name="Mesirov J."/>
            <person name="Lindblad-Toh K."/>
            <person name="Birren B."/>
            <person name="Nusbaum C."/>
            <person name="Kahn D."/>
            <person name="Robinson-Rechavi M."/>
            <person name="Laudet V."/>
            <person name="Schachter V."/>
            <person name="Quetier F."/>
            <person name="Saurin W."/>
            <person name="Scarpelli C."/>
            <person name="Wincker P."/>
            <person name="Lander E.S."/>
            <person name="Weissenbach J."/>
            <person name="Roest Crollius H."/>
        </authorList>
    </citation>
    <scope>NUCLEOTIDE SEQUENCE [LARGE SCALE GENOMIC DNA]</scope>
</reference>
<keyword evidence="11" id="KW-0472">Membrane</keyword>
<keyword evidence="16" id="KW-1185">Reference proteome</keyword>
<keyword evidence="9" id="KW-0862">Zinc</keyword>
<dbReference type="GO" id="GO:0016020">
    <property type="term" value="C:membrane"/>
    <property type="evidence" value="ECO:0007669"/>
    <property type="project" value="UniProtKB-SubCell"/>
</dbReference>
<keyword evidence="5" id="KW-0812">Transmembrane</keyword>
<comment type="subcellular location">
    <subcellularLocation>
        <location evidence="2">Membrane</location>
        <topology evidence="2">Multi-pass membrane protein</topology>
    </subcellularLocation>
</comment>
<dbReference type="Pfam" id="PF13639">
    <property type="entry name" value="zf-RING_2"/>
    <property type="match status" value="1"/>
</dbReference>
<dbReference type="GO" id="GO:0006511">
    <property type="term" value="P:ubiquitin-dependent protein catabolic process"/>
    <property type="evidence" value="ECO:0007669"/>
    <property type="project" value="TreeGrafter"/>
</dbReference>
<feature type="domain" description="RING-type" evidence="14">
    <location>
        <begin position="95"/>
        <end position="137"/>
    </location>
</feature>
<dbReference type="GeneTree" id="ENSGT00530000067036"/>
<dbReference type="AlphaFoldDB" id="H3BVS1"/>
<keyword evidence="4" id="KW-0808">Transferase</keyword>
<name>H3BVS1_TETNG</name>
<dbReference type="InterPro" id="IPR001841">
    <property type="entry name" value="Znf_RING"/>
</dbReference>
<dbReference type="PANTHER" id="PTHR45977">
    <property type="entry name" value="TARGET OF ERK KINASE MPK-1"/>
    <property type="match status" value="1"/>
</dbReference>
<dbReference type="GO" id="GO:0061630">
    <property type="term" value="F:ubiquitin protein ligase activity"/>
    <property type="evidence" value="ECO:0007669"/>
    <property type="project" value="UniProtKB-EC"/>
</dbReference>
<keyword evidence="10" id="KW-1133">Transmembrane helix</keyword>
<dbReference type="PANTHER" id="PTHR45977:SF4">
    <property type="entry name" value="RING-TYPE DOMAIN-CONTAINING PROTEIN"/>
    <property type="match status" value="1"/>
</dbReference>
<evidence type="ECO:0000256" key="12">
    <source>
        <dbReference type="PROSITE-ProRule" id="PRU00175"/>
    </source>
</evidence>
<evidence type="ECO:0000256" key="7">
    <source>
        <dbReference type="ARBA" id="ARBA00022771"/>
    </source>
</evidence>
<evidence type="ECO:0000313" key="15">
    <source>
        <dbReference type="Ensembl" id="ENSTNIP00000000083.1"/>
    </source>
</evidence>
<feature type="region of interest" description="Disordered" evidence="13">
    <location>
        <begin position="1"/>
        <end position="77"/>
    </location>
</feature>
<evidence type="ECO:0000256" key="9">
    <source>
        <dbReference type="ARBA" id="ARBA00022833"/>
    </source>
</evidence>
<evidence type="ECO:0000256" key="3">
    <source>
        <dbReference type="ARBA" id="ARBA00012483"/>
    </source>
</evidence>
<dbReference type="HOGENOM" id="CLU_114581_0_0_1"/>
<feature type="compositionally biased region" description="Acidic residues" evidence="13">
    <location>
        <begin position="17"/>
        <end position="27"/>
    </location>
</feature>
<evidence type="ECO:0000256" key="10">
    <source>
        <dbReference type="ARBA" id="ARBA00022989"/>
    </source>
</evidence>
<dbReference type="GO" id="GO:0016567">
    <property type="term" value="P:protein ubiquitination"/>
    <property type="evidence" value="ECO:0007669"/>
    <property type="project" value="TreeGrafter"/>
</dbReference>
<keyword evidence="7 12" id="KW-0863">Zinc-finger</keyword>
<feature type="compositionally biased region" description="Basic and acidic residues" evidence="13">
    <location>
        <begin position="28"/>
        <end position="45"/>
    </location>
</feature>
<evidence type="ECO:0000259" key="14">
    <source>
        <dbReference type="PROSITE" id="PS50089"/>
    </source>
</evidence>
<dbReference type="PROSITE" id="PS50089">
    <property type="entry name" value="ZF_RING_2"/>
    <property type="match status" value="1"/>
</dbReference>
<dbReference type="SUPFAM" id="SSF57850">
    <property type="entry name" value="RING/U-box"/>
    <property type="match status" value="1"/>
</dbReference>
<evidence type="ECO:0000256" key="6">
    <source>
        <dbReference type="ARBA" id="ARBA00022723"/>
    </source>
</evidence>
<evidence type="ECO:0000256" key="8">
    <source>
        <dbReference type="ARBA" id="ARBA00022786"/>
    </source>
</evidence>
<evidence type="ECO:0000256" key="13">
    <source>
        <dbReference type="SAM" id="MobiDB-lite"/>
    </source>
</evidence>
<evidence type="ECO:0000256" key="1">
    <source>
        <dbReference type="ARBA" id="ARBA00000900"/>
    </source>
</evidence>
<feature type="compositionally biased region" description="Basic and acidic residues" evidence="13">
    <location>
        <begin position="1"/>
        <end position="16"/>
    </location>
</feature>
<dbReference type="Gene3D" id="3.30.40.10">
    <property type="entry name" value="Zinc/RING finger domain, C3HC4 (zinc finger)"/>
    <property type="match status" value="1"/>
</dbReference>
<evidence type="ECO:0000256" key="4">
    <source>
        <dbReference type="ARBA" id="ARBA00022679"/>
    </source>
</evidence>